<evidence type="ECO:0000313" key="3">
    <source>
        <dbReference type="Proteomes" id="UP000325433"/>
    </source>
</evidence>
<accession>A0A5N6VT07</accession>
<gene>
    <name evidence="2" type="ORF">BDV41DRAFT_400224</name>
</gene>
<dbReference type="Proteomes" id="UP000325433">
    <property type="component" value="Unassembled WGS sequence"/>
</dbReference>
<protein>
    <submittedName>
        <fullName evidence="2">Uncharacterized protein</fullName>
    </submittedName>
</protein>
<evidence type="ECO:0000256" key="1">
    <source>
        <dbReference type="SAM" id="MobiDB-lite"/>
    </source>
</evidence>
<organism evidence="2 3">
    <name type="scientific">Aspergillus transmontanensis</name>
    <dbReference type="NCBI Taxonomy" id="1034304"/>
    <lineage>
        <taxon>Eukaryota</taxon>
        <taxon>Fungi</taxon>
        <taxon>Dikarya</taxon>
        <taxon>Ascomycota</taxon>
        <taxon>Pezizomycotina</taxon>
        <taxon>Eurotiomycetes</taxon>
        <taxon>Eurotiomycetidae</taxon>
        <taxon>Eurotiales</taxon>
        <taxon>Aspergillaceae</taxon>
        <taxon>Aspergillus</taxon>
        <taxon>Aspergillus subgen. Circumdati</taxon>
    </lineage>
</organism>
<sequence length="63" mass="6819">MATGDSGLPSAEYTTQLDDSDESSSEYDITWSPGDGVCPRRPGVQGYKYTRIGVFSIVTDILI</sequence>
<evidence type="ECO:0000313" key="2">
    <source>
        <dbReference type="EMBL" id="KAE8310270.1"/>
    </source>
</evidence>
<keyword evidence="3" id="KW-1185">Reference proteome</keyword>
<reference evidence="3" key="1">
    <citation type="submission" date="2019-04" db="EMBL/GenBank/DDBJ databases">
        <title>Friends and foes A comparative genomics studyof 23 Aspergillus species from section Flavi.</title>
        <authorList>
            <consortium name="DOE Joint Genome Institute"/>
            <person name="Kjaerbolling I."/>
            <person name="Vesth T."/>
            <person name="Frisvad J.C."/>
            <person name="Nybo J.L."/>
            <person name="Theobald S."/>
            <person name="Kildgaard S."/>
            <person name="Isbrandt T."/>
            <person name="Kuo A."/>
            <person name="Sato A."/>
            <person name="Lyhne E.K."/>
            <person name="Kogle M.E."/>
            <person name="Wiebenga A."/>
            <person name="Kun R.S."/>
            <person name="Lubbers R.J."/>
            <person name="Makela M.R."/>
            <person name="Barry K."/>
            <person name="Chovatia M."/>
            <person name="Clum A."/>
            <person name="Daum C."/>
            <person name="Haridas S."/>
            <person name="He G."/>
            <person name="LaButti K."/>
            <person name="Lipzen A."/>
            <person name="Mondo S."/>
            <person name="Riley R."/>
            <person name="Salamov A."/>
            <person name="Simmons B.A."/>
            <person name="Magnuson J.K."/>
            <person name="Henrissat B."/>
            <person name="Mortensen U.H."/>
            <person name="Larsen T.O."/>
            <person name="Devries R.P."/>
            <person name="Grigoriev I.V."/>
            <person name="Machida M."/>
            <person name="Baker S.E."/>
            <person name="Andersen M.R."/>
        </authorList>
    </citation>
    <scope>NUCLEOTIDE SEQUENCE [LARGE SCALE GENOMIC DNA]</scope>
    <source>
        <strain evidence="3">CBS 130015</strain>
    </source>
</reference>
<dbReference type="EMBL" id="ML738356">
    <property type="protein sequence ID" value="KAE8310270.1"/>
    <property type="molecule type" value="Genomic_DNA"/>
</dbReference>
<dbReference type="AlphaFoldDB" id="A0A5N6VT07"/>
<name>A0A5N6VT07_9EURO</name>
<feature type="region of interest" description="Disordered" evidence="1">
    <location>
        <begin position="1"/>
        <end position="34"/>
    </location>
</feature>
<proteinExistence type="predicted"/>